<reference evidence="2" key="1">
    <citation type="journal article" date="2019" name="Int. J. Syst. Evol. Microbiol.">
        <title>The Global Catalogue of Microorganisms (GCM) 10K type strain sequencing project: providing services to taxonomists for standard genome sequencing and annotation.</title>
        <authorList>
            <consortium name="The Broad Institute Genomics Platform"/>
            <consortium name="The Broad Institute Genome Sequencing Center for Infectious Disease"/>
            <person name="Wu L."/>
            <person name="Ma J."/>
        </authorList>
    </citation>
    <scope>NUCLEOTIDE SEQUENCE [LARGE SCALE GENOMIC DNA]</scope>
    <source>
        <strain evidence="2">JCM 5067</strain>
    </source>
</reference>
<dbReference type="Proteomes" id="UP001500668">
    <property type="component" value="Unassembled WGS sequence"/>
</dbReference>
<keyword evidence="2" id="KW-1185">Reference proteome</keyword>
<name>A0ABP3QHJ0_9ACTN</name>
<protein>
    <submittedName>
        <fullName evidence="1">Uncharacterized protein</fullName>
    </submittedName>
</protein>
<evidence type="ECO:0000313" key="1">
    <source>
        <dbReference type="EMBL" id="GAA0589416.1"/>
    </source>
</evidence>
<accession>A0ABP3QHJ0</accession>
<sequence length="129" mass="13604">MKPTAASQAPPEQRVQVVLSACSAADAETVLAALCRYFSVDAGDEGTGHGPASPDPARPTVWTARFDTSRVPEEVSRSALGDTVTVDAQGGPVAVARLRDVLHRTFEVEDAGTASGDQEVDLQMRLRGR</sequence>
<organism evidence="1 2">
    <name type="scientific">Streptomyces crystallinus</name>
    <dbReference type="NCBI Taxonomy" id="68191"/>
    <lineage>
        <taxon>Bacteria</taxon>
        <taxon>Bacillati</taxon>
        <taxon>Actinomycetota</taxon>
        <taxon>Actinomycetes</taxon>
        <taxon>Kitasatosporales</taxon>
        <taxon>Streptomycetaceae</taxon>
        <taxon>Streptomyces</taxon>
    </lineage>
</organism>
<proteinExistence type="predicted"/>
<dbReference type="RefSeq" id="WP_344072139.1">
    <property type="nucleotide sequence ID" value="NZ_BAAACA010000009.1"/>
</dbReference>
<dbReference type="EMBL" id="BAAACA010000009">
    <property type="protein sequence ID" value="GAA0589416.1"/>
    <property type="molecule type" value="Genomic_DNA"/>
</dbReference>
<evidence type="ECO:0000313" key="2">
    <source>
        <dbReference type="Proteomes" id="UP001500668"/>
    </source>
</evidence>
<gene>
    <name evidence="1" type="ORF">GCM10010394_18510</name>
</gene>
<comment type="caution">
    <text evidence="1">The sequence shown here is derived from an EMBL/GenBank/DDBJ whole genome shotgun (WGS) entry which is preliminary data.</text>
</comment>